<dbReference type="Pfam" id="PF01420">
    <property type="entry name" value="Methylase_S"/>
    <property type="match status" value="1"/>
</dbReference>
<dbReference type="AlphaFoldDB" id="A0A3M6R599"/>
<dbReference type="RefSeq" id="WP_122247952.1">
    <property type="nucleotide sequence ID" value="NZ_RDQK01000009.1"/>
</dbReference>
<proteinExistence type="inferred from homology"/>
<feature type="domain" description="Type I restriction modification DNA specificity" evidence="4">
    <location>
        <begin position="273"/>
        <end position="387"/>
    </location>
</feature>
<dbReference type="Gene3D" id="3.90.220.20">
    <property type="entry name" value="DNA methylase specificity domains"/>
    <property type="match status" value="2"/>
</dbReference>
<organism evidence="5 6">
    <name type="scientific">Allofranklinella schreckenbergeri</name>
    <dbReference type="NCBI Taxonomy" id="1076744"/>
    <lineage>
        <taxon>Bacteria</taxon>
        <taxon>Pseudomonadati</taxon>
        <taxon>Pseudomonadota</taxon>
        <taxon>Betaproteobacteria</taxon>
        <taxon>Burkholderiales</taxon>
        <taxon>Comamonadaceae</taxon>
        <taxon>Allofranklinella</taxon>
    </lineage>
</organism>
<reference evidence="5 6" key="1">
    <citation type="submission" date="2018-10" db="EMBL/GenBank/DDBJ databases">
        <title>Comamonadaceae CDC group NO-1 genome sequencing and assembly.</title>
        <authorList>
            <person name="Bernier A.-M."/>
            <person name="Bernard K."/>
        </authorList>
    </citation>
    <scope>NUCLEOTIDE SEQUENCE [LARGE SCALE GENOMIC DNA]</scope>
    <source>
        <strain evidence="5 6">NML180581</strain>
    </source>
</reference>
<evidence type="ECO:0000259" key="4">
    <source>
        <dbReference type="Pfam" id="PF01420"/>
    </source>
</evidence>
<dbReference type="Proteomes" id="UP000281171">
    <property type="component" value="Unassembled WGS sequence"/>
</dbReference>
<dbReference type="EMBL" id="RDQK01000009">
    <property type="protein sequence ID" value="RMX10417.1"/>
    <property type="molecule type" value="Genomic_DNA"/>
</dbReference>
<keyword evidence="3" id="KW-0238">DNA-binding</keyword>
<comment type="similarity">
    <text evidence="1">Belongs to the type-I restriction system S methylase family.</text>
</comment>
<dbReference type="InterPro" id="IPR052021">
    <property type="entry name" value="Type-I_RS_S_subunit"/>
</dbReference>
<keyword evidence="2" id="KW-0680">Restriction system</keyword>
<keyword evidence="5" id="KW-0378">Hydrolase</keyword>
<accession>A0A3M6R599</accession>
<name>A0A3M6R599_9BURK</name>
<evidence type="ECO:0000313" key="5">
    <source>
        <dbReference type="EMBL" id="RMX10417.1"/>
    </source>
</evidence>
<keyword evidence="5" id="KW-0255">Endonuclease</keyword>
<evidence type="ECO:0000256" key="1">
    <source>
        <dbReference type="ARBA" id="ARBA00010923"/>
    </source>
</evidence>
<dbReference type="PANTHER" id="PTHR30408:SF12">
    <property type="entry name" value="TYPE I RESTRICTION ENZYME MJAVIII SPECIFICITY SUBUNIT"/>
    <property type="match status" value="1"/>
</dbReference>
<evidence type="ECO:0000256" key="2">
    <source>
        <dbReference type="ARBA" id="ARBA00022747"/>
    </source>
</evidence>
<dbReference type="GO" id="GO:0009307">
    <property type="term" value="P:DNA restriction-modification system"/>
    <property type="evidence" value="ECO:0007669"/>
    <property type="project" value="UniProtKB-KW"/>
</dbReference>
<keyword evidence="5" id="KW-0540">Nuclease</keyword>
<evidence type="ECO:0000256" key="3">
    <source>
        <dbReference type="ARBA" id="ARBA00023125"/>
    </source>
</evidence>
<dbReference type="GO" id="GO:0004519">
    <property type="term" value="F:endonuclease activity"/>
    <property type="evidence" value="ECO:0007669"/>
    <property type="project" value="UniProtKB-KW"/>
</dbReference>
<evidence type="ECO:0000313" key="6">
    <source>
        <dbReference type="Proteomes" id="UP000281171"/>
    </source>
</evidence>
<protein>
    <submittedName>
        <fullName evidence="5">Restriction endonuclease subunit S</fullName>
    </submittedName>
</protein>
<dbReference type="InterPro" id="IPR044946">
    <property type="entry name" value="Restrct_endonuc_typeI_TRD_sf"/>
</dbReference>
<sequence length="404" mass="45447">MSNKKEKAAMTKATEKPALLPKLRFPEFLKTDGWRGEELEKLVTTVSPPVKLQTSSYLLQGKFPIIDQSQDTICGWTNDESTLITEPLPLIVFGDHTCTLKFVEKPFAQGADGIKILKSNPIISAAYLFQSLNHSPLVMEDYKRHFSILKKRVIYFPDVKTGEQQKIADCLGSIDELITLESQKLDALKRHKKGLMQQLFPAEGETVPRLRFPEFQSAENWIISGLGLLASFVNEKIAIAQISIENYIRTENILQDYGGVTRASNLPEAGSVTQFRPNDILFSNIRPYLKKVWYADRKGGVSNDVIVIRAKQGVEAKFLSFLIKNDTFISYVMTGAKGVKMPRGDIESMKKYLTPLPPRVEQQKIADCLTSLDDCITAQNQKISTLKTHKKGLMQQLFPTMGEV</sequence>
<gene>
    <name evidence="5" type="ORF">EBQ24_04670</name>
</gene>
<comment type="caution">
    <text evidence="5">The sequence shown here is derived from an EMBL/GenBank/DDBJ whole genome shotgun (WGS) entry which is preliminary data.</text>
</comment>
<dbReference type="PANTHER" id="PTHR30408">
    <property type="entry name" value="TYPE-1 RESTRICTION ENZYME ECOKI SPECIFICITY PROTEIN"/>
    <property type="match status" value="1"/>
</dbReference>
<dbReference type="SUPFAM" id="SSF116734">
    <property type="entry name" value="DNA methylase specificity domain"/>
    <property type="match status" value="2"/>
</dbReference>
<dbReference type="GO" id="GO:0003677">
    <property type="term" value="F:DNA binding"/>
    <property type="evidence" value="ECO:0007669"/>
    <property type="project" value="UniProtKB-KW"/>
</dbReference>
<dbReference type="InterPro" id="IPR000055">
    <property type="entry name" value="Restrct_endonuc_typeI_TRD"/>
</dbReference>